<feature type="transmembrane region" description="Helical" evidence="7">
    <location>
        <begin position="239"/>
        <end position="262"/>
    </location>
</feature>
<dbReference type="GO" id="GO:0005886">
    <property type="term" value="C:plasma membrane"/>
    <property type="evidence" value="ECO:0007669"/>
    <property type="project" value="UniProtKB-SubCell"/>
</dbReference>
<accession>A0A645AJD8</accession>
<feature type="transmembrane region" description="Helical" evidence="7">
    <location>
        <begin position="70"/>
        <end position="92"/>
    </location>
</feature>
<comment type="subcellular location">
    <subcellularLocation>
        <location evidence="1">Cell membrane</location>
        <topology evidence="1">Multi-pass membrane protein</topology>
    </subcellularLocation>
</comment>
<evidence type="ECO:0000256" key="3">
    <source>
        <dbReference type="ARBA" id="ARBA00022475"/>
    </source>
</evidence>
<feature type="transmembrane region" description="Helical" evidence="7">
    <location>
        <begin position="12"/>
        <end position="33"/>
    </location>
</feature>
<dbReference type="InterPro" id="IPR035906">
    <property type="entry name" value="MetI-like_sf"/>
</dbReference>
<feature type="transmembrane region" description="Helical" evidence="7">
    <location>
        <begin position="144"/>
        <end position="163"/>
    </location>
</feature>
<reference evidence="9" key="1">
    <citation type="submission" date="2019-08" db="EMBL/GenBank/DDBJ databases">
        <authorList>
            <person name="Kucharzyk K."/>
            <person name="Murdoch R.W."/>
            <person name="Higgins S."/>
            <person name="Loffler F."/>
        </authorList>
    </citation>
    <scope>NUCLEOTIDE SEQUENCE</scope>
</reference>
<keyword evidence="2" id="KW-0813">Transport</keyword>
<dbReference type="PANTHER" id="PTHR30151:SF20">
    <property type="entry name" value="ABC TRANSPORTER PERMEASE PROTEIN HI_0355-RELATED"/>
    <property type="match status" value="1"/>
</dbReference>
<dbReference type="InterPro" id="IPR000515">
    <property type="entry name" value="MetI-like"/>
</dbReference>
<evidence type="ECO:0000256" key="1">
    <source>
        <dbReference type="ARBA" id="ARBA00004651"/>
    </source>
</evidence>
<dbReference type="EMBL" id="VSSQ01014191">
    <property type="protein sequence ID" value="MPM53137.1"/>
    <property type="molecule type" value="Genomic_DNA"/>
</dbReference>
<keyword evidence="4 7" id="KW-0812">Transmembrane</keyword>
<dbReference type="Pfam" id="PF00528">
    <property type="entry name" value="BPD_transp_1"/>
    <property type="match status" value="1"/>
</dbReference>
<evidence type="ECO:0000313" key="9">
    <source>
        <dbReference type="EMBL" id="MPM53137.1"/>
    </source>
</evidence>
<keyword evidence="6 7" id="KW-0472">Membrane</keyword>
<keyword evidence="5 7" id="KW-1133">Transmembrane helix</keyword>
<protein>
    <recommendedName>
        <fullName evidence="8">ABC transmembrane type-1 domain-containing protein</fullName>
    </recommendedName>
</protein>
<evidence type="ECO:0000256" key="5">
    <source>
        <dbReference type="ARBA" id="ARBA00022989"/>
    </source>
</evidence>
<organism evidence="9">
    <name type="scientific">bioreactor metagenome</name>
    <dbReference type="NCBI Taxonomy" id="1076179"/>
    <lineage>
        <taxon>unclassified sequences</taxon>
        <taxon>metagenomes</taxon>
        <taxon>ecological metagenomes</taxon>
    </lineage>
</organism>
<feature type="transmembrane region" description="Helical" evidence="7">
    <location>
        <begin position="196"/>
        <end position="219"/>
    </location>
</feature>
<dbReference type="Gene3D" id="1.10.3720.10">
    <property type="entry name" value="MetI-like"/>
    <property type="match status" value="1"/>
</dbReference>
<feature type="transmembrane region" description="Helical" evidence="7">
    <location>
        <begin position="104"/>
        <end position="124"/>
    </location>
</feature>
<dbReference type="GO" id="GO:0055085">
    <property type="term" value="P:transmembrane transport"/>
    <property type="evidence" value="ECO:0007669"/>
    <property type="project" value="InterPro"/>
</dbReference>
<proteinExistence type="predicted"/>
<dbReference type="AlphaFoldDB" id="A0A645AJD8"/>
<gene>
    <name evidence="9" type="ORF">SDC9_99902</name>
</gene>
<evidence type="ECO:0000259" key="8">
    <source>
        <dbReference type="Pfam" id="PF00528"/>
    </source>
</evidence>
<feature type="domain" description="ABC transmembrane type-1" evidence="8">
    <location>
        <begin position="84"/>
        <end position="264"/>
    </location>
</feature>
<sequence length="271" mass="29702">MSEKAIKNKKISYDSVSSILYPVLFGILIFVLWENGVLNTLLNTDTNILPAPSRIAGIVSENSAKISENLTATMTVILWGLICGSLFGYLTAVFATRFQNFGKGALTVLSVFNAIPIVALAPVFNNWTKDVSSEASVRSTVAKILVVTVVCAASMSINAYRGLTELKPFSLDLMKSYAADNITIFKKLRFHNSVPYIFTALKVSVPSSVITTLVSEYFAEYRMGIGRQIRDNISIAQYSAGWAYIVVACIIGILMYMVLMIIEGIAAKQHR</sequence>
<name>A0A645AJD8_9ZZZZ</name>
<keyword evidence="3" id="KW-1003">Cell membrane</keyword>
<evidence type="ECO:0000256" key="7">
    <source>
        <dbReference type="SAM" id="Phobius"/>
    </source>
</evidence>
<comment type="caution">
    <text evidence="9">The sequence shown here is derived from an EMBL/GenBank/DDBJ whole genome shotgun (WGS) entry which is preliminary data.</text>
</comment>
<dbReference type="PANTHER" id="PTHR30151">
    <property type="entry name" value="ALKANE SULFONATE ABC TRANSPORTER-RELATED, MEMBRANE SUBUNIT"/>
    <property type="match status" value="1"/>
</dbReference>
<evidence type="ECO:0000256" key="4">
    <source>
        <dbReference type="ARBA" id="ARBA00022692"/>
    </source>
</evidence>
<dbReference type="SUPFAM" id="SSF161098">
    <property type="entry name" value="MetI-like"/>
    <property type="match status" value="1"/>
</dbReference>
<evidence type="ECO:0000256" key="6">
    <source>
        <dbReference type="ARBA" id="ARBA00023136"/>
    </source>
</evidence>
<evidence type="ECO:0000256" key="2">
    <source>
        <dbReference type="ARBA" id="ARBA00022448"/>
    </source>
</evidence>